<keyword evidence="2" id="KW-1185">Reference proteome</keyword>
<protein>
    <submittedName>
        <fullName evidence="1">Post-transcriptional regulator</fullName>
    </submittedName>
</protein>
<name>A0A1H6SWI1_9FIRM</name>
<dbReference type="OrthoDB" id="1646015at2"/>
<evidence type="ECO:0000313" key="1">
    <source>
        <dbReference type="EMBL" id="SEI72233.1"/>
    </source>
</evidence>
<dbReference type="EMBL" id="FNYK01000019">
    <property type="protein sequence ID" value="SEI72233.1"/>
    <property type="molecule type" value="Genomic_DNA"/>
</dbReference>
<gene>
    <name evidence="1" type="ORF">SAMN04487834_101918</name>
</gene>
<dbReference type="InterPro" id="IPR025716">
    <property type="entry name" value="Post-transcriptional_regulator"/>
</dbReference>
<reference evidence="2" key="1">
    <citation type="submission" date="2016-10" db="EMBL/GenBank/DDBJ databases">
        <authorList>
            <person name="Varghese N."/>
            <person name="Submissions S."/>
        </authorList>
    </citation>
    <scope>NUCLEOTIDE SEQUENCE [LARGE SCALE GENOMIC DNA]</scope>
    <source>
        <strain evidence="2">DSM 20406</strain>
    </source>
</reference>
<evidence type="ECO:0000313" key="2">
    <source>
        <dbReference type="Proteomes" id="UP000183028"/>
    </source>
</evidence>
<sequence>MELNPRHLPNEINFLIHSKAYEFGREGIQKIDANDIKDYLYHVSWRNKEEIELCDMVDDIMSLSFSTLFDYMKAKVIKEAQSKDISDFNDLIFK</sequence>
<proteinExistence type="predicted"/>
<dbReference type="RefSeq" id="WP_074731892.1">
    <property type="nucleotide sequence ID" value="NZ_CACVPP010000001.1"/>
</dbReference>
<accession>A0A1H6SWI1</accession>
<organism evidence="1 2">
    <name type="scientific">Sharpea azabuensis</name>
    <dbReference type="NCBI Taxonomy" id="322505"/>
    <lineage>
        <taxon>Bacteria</taxon>
        <taxon>Bacillati</taxon>
        <taxon>Bacillota</taxon>
        <taxon>Erysipelotrichia</taxon>
        <taxon>Erysipelotrichales</taxon>
        <taxon>Coprobacillaceae</taxon>
        <taxon>Sharpea</taxon>
    </lineage>
</organism>
<dbReference type="eggNOG" id="ENOG503360W">
    <property type="taxonomic scope" value="Bacteria"/>
</dbReference>
<dbReference type="STRING" id="322505.SAMN04487836_10866"/>
<dbReference type="Pfam" id="PF13797">
    <property type="entry name" value="Post_transc_reg"/>
    <property type="match status" value="1"/>
</dbReference>
<dbReference type="AlphaFoldDB" id="A0A1H6SWI1"/>
<dbReference type="Proteomes" id="UP000183028">
    <property type="component" value="Unassembled WGS sequence"/>
</dbReference>